<evidence type="ECO:0000256" key="1">
    <source>
        <dbReference type="ARBA" id="ARBA00023015"/>
    </source>
</evidence>
<comment type="caution">
    <text evidence="8">The sequence shown here is derived from an EMBL/GenBank/DDBJ whole genome shotgun (WGS) entry which is preliminary data.</text>
</comment>
<feature type="domain" description="Tyr recombinase" evidence="7">
    <location>
        <begin position="184"/>
        <end position="386"/>
    </location>
</feature>
<evidence type="ECO:0000313" key="9">
    <source>
        <dbReference type="Proteomes" id="UP001596504"/>
    </source>
</evidence>
<evidence type="ECO:0000259" key="6">
    <source>
        <dbReference type="PROSITE" id="PS50949"/>
    </source>
</evidence>
<dbReference type="Gene3D" id="1.10.443.10">
    <property type="entry name" value="Intergrase catalytic core"/>
    <property type="match status" value="1"/>
</dbReference>
<evidence type="ECO:0000256" key="3">
    <source>
        <dbReference type="ARBA" id="ARBA00023163"/>
    </source>
</evidence>
<dbReference type="InterPro" id="IPR000524">
    <property type="entry name" value="Tscrpt_reg_HTH_GntR"/>
</dbReference>
<dbReference type="SUPFAM" id="SSF56349">
    <property type="entry name" value="DNA breaking-rejoining enzymes"/>
    <property type="match status" value="1"/>
</dbReference>
<reference evidence="9" key="1">
    <citation type="journal article" date="2019" name="Int. J. Syst. Evol. Microbiol.">
        <title>The Global Catalogue of Microorganisms (GCM) 10K type strain sequencing project: providing services to taxonomists for standard genome sequencing and annotation.</title>
        <authorList>
            <consortium name="The Broad Institute Genomics Platform"/>
            <consortium name="The Broad Institute Genome Sequencing Center for Infectious Disease"/>
            <person name="Wu L."/>
            <person name="Ma J."/>
        </authorList>
    </citation>
    <scope>NUCLEOTIDE SEQUENCE [LARGE SCALE GENOMIC DNA]</scope>
    <source>
        <strain evidence="9">WLHS5</strain>
    </source>
</reference>
<dbReference type="InterPro" id="IPR036388">
    <property type="entry name" value="WH-like_DNA-bd_sf"/>
</dbReference>
<evidence type="ECO:0000259" key="7">
    <source>
        <dbReference type="PROSITE" id="PS51898"/>
    </source>
</evidence>
<organism evidence="8 9">
    <name type="scientific">Saccharopolyspora griseoalba</name>
    <dbReference type="NCBI Taxonomy" id="1431848"/>
    <lineage>
        <taxon>Bacteria</taxon>
        <taxon>Bacillati</taxon>
        <taxon>Actinomycetota</taxon>
        <taxon>Actinomycetes</taxon>
        <taxon>Pseudonocardiales</taxon>
        <taxon>Pseudonocardiaceae</taxon>
        <taxon>Saccharopolyspora</taxon>
    </lineage>
</organism>
<dbReference type="PROSITE" id="PS50949">
    <property type="entry name" value="HTH_GNTR"/>
    <property type="match status" value="1"/>
</dbReference>
<name>A0ABW2LI87_9PSEU</name>
<evidence type="ECO:0000256" key="5">
    <source>
        <dbReference type="SAM" id="MobiDB-lite"/>
    </source>
</evidence>
<dbReference type="InterPro" id="IPR050090">
    <property type="entry name" value="Tyrosine_recombinase_XerCD"/>
</dbReference>
<feature type="region of interest" description="Disordered" evidence="5">
    <location>
        <begin position="172"/>
        <end position="194"/>
    </location>
</feature>
<gene>
    <name evidence="8" type="ORF">ACFQRI_11720</name>
</gene>
<accession>A0ABW2LI87</accession>
<dbReference type="Pfam" id="PF00392">
    <property type="entry name" value="GntR"/>
    <property type="match status" value="1"/>
</dbReference>
<dbReference type="Pfam" id="PF00589">
    <property type="entry name" value="Phage_integrase"/>
    <property type="match status" value="1"/>
</dbReference>
<dbReference type="InterPro" id="IPR013762">
    <property type="entry name" value="Integrase-like_cat_sf"/>
</dbReference>
<dbReference type="CDD" id="cd01189">
    <property type="entry name" value="INT_ICEBs1_C_like"/>
    <property type="match status" value="1"/>
</dbReference>
<dbReference type="Gene3D" id="1.10.10.10">
    <property type="entry name" value="Winged helix-like DNA-binding domain superfamily/Winged helix DNA-binding domain"/>
    <property type="match status" value="1"/>
</dbReference>
<dbReference type="RefSeq" id="WP_380667606.1">
    <property type="nucleotide sequence ID" value="NZ_JBHTCJ010000005.1"/>
</dbReference>
<dbReference type="SMART" id="SM00345">
    <property type="entry name" value="HTH_GNTR"/>
    <property type="match status" value="1"/>
</dbReference>
<dbReference type="InterPro" id="IPR010998">
    <property type="entry name" value="Integrase_recombinase_N"/>
</dbReference>
<dbReference type="EMBL" id="JBHTCJ010000005">
    <property type="protein sequence ID" value="MFC7342078.1"/>
    <property type="molecule type" value="Genomic_DNA"/>
</dbReference>
<dbReference type="PROSITE" id="PS51898">
    <property type="entry name" value="TYR_RECOMBINASE"/>
    <property type="match status" value="1"/>
</dbReference>
<keyword evidence="2" id="KW-0238">DNA-binding</keyword>
<proteinExistence type="predicted"/>
<dbReference type="PANTHER" id="PTHR30349:SF91">
    <property type="entry name" value="INTA PROTEIN"/>
    <property type="match status" value="1"/>
</dbReference>
<keyword evidence="9" id="KW-1185">Reference proteome</keyword>
<protein>
    <submittedName>
        <fullName evidence="8">Tyrosine-type recombinase/integrase</fullName>
    </submittedName>
</protein>
<dbReference type="InterPro" id="IPR036390">
    <property type="entry name" value="WH_DNA-bd_sf"/>
</dbReference>
<dbReference type="PANTHER" id="PTHR30349">
    <property type="entry name" value="PHAGE INTEGRASE-RELATED"/>
    <property type="match status" value="1"/>
</dbReference>
<dbReference type="Proteomes" id="UP001596504">
    <property type="component" value="Unassembled WGS sequence"/>
</dbReference>
<dbReference type="InterPro" id="IPR002104">
    <property type="entry name" value="Integrase_catalytic"/>
</dbReference>
<keyword evidence="4" id="KW-0233">DNA recombination</keyword>
<evidence type="ECO:0000256" key="2">
    <source>
        <dbReference type="ARBA" id="ARBA00023125"/>
    </source>
</evidence>
<sequence length="581" mass="65289">MKVYAGFDAVTKRRHYLRETVPAGPNAEREAEVVLTRLLNEVNERRTPRTSAPVKQLLKRYLDQHFEGEPSTRQQYRDYVRKHIAPFIGDEPVGRIDADILDSLYAELRRCREHCTNKRRIDHRTSRKHECDERCRPHQCKPLGATAIRQIHYLLSGAYKRAVRWGWVSKNPTIDVDPPASPPADPSPPSADESARILTEAWQDEDWGSLLWLAMTTGARRGELCALRWADFEPDAAVVTLKRAISWDPEGRVWYEKDTKTHQQRRVALDSVTVEVLTEHRERCEKRAVAIGLSLKREAFMFSQAPDGAEFQKPSSVTQRYERMVKRLGINTTLHRLRHYSATELISSGVDVRTVAGRLGHGSGGQTTLRVYTAWVSEADQRASTALADRVPERPKPLTSAERIRANPRNPYEKLAVDVYDQVERGELSAGDELPSMKRLAGDYGISVGTVQRAVQLLQEWGTVEVSRGRRAQVAANHAATVRTTPAAGESLVAGEAEQVSPKPVEAPSGPELLEFEIRRHGESVREFSAEADPADAGHLRTLLATAVRRDGRDLGEILDYEMDVRRPGGPVLRTFVSMTA</sequence>
<evidence type="ECO:0000256" key="4">
    <source>
        <dbReference type="ARBA" id="ARBA00023172"/>
    </source>
</evidence>
<feature type="compositionally biased region" description="Pro residues" evidence="5">
    <location>
        <begin position="179"/>
        <end position="189"/>
    </location>
</feature>
<dbReference type="InterPro" id="IPR011010">
    <property type="entry name" value="DNA_brk_join_enz"/>
</dbReference>
<evidence type="ECO:0000313" key="8">
    <source>
        <dbReference type="EMBL" id="MFC7342078.1"/>
    </source>
</evidence>
<dbReference type="SUPFAM" id="SSF46785">
    <property type="entry name" value="Winged helix' DNA-binding domain"/>
    <property type="match status" value="1"/>
</dbReference>
<feature type="domain" description="HTH gntR-type" evidence="6">
    <location>
        <begin position="409"/>
        <end position="477"/>
    </location>
</feature>
<dbReference type="Gene3D" id="1.10.150.130">
    <property type="match status" value="1"/>
</dbReference>
<keyword evidence="3" id="KW-0804">Transcription</keyword>
<keyword evidence="1" id="KW-0805">Transcription regulation</keyword>